<evidence type="ECO:0000256" key="9">
    <source>
        <dbReference type="SAM" id="Coils"/>
    </source>
</evidence>
<dbReference type="RefSeq" id="XP_027348137.1">
    <property type="nucleotide sequence ID" value="XM_027492336.1"/>
</dbReference>
<keyword evidence="8" id="KW-0511">Multifunctional enzyme</keyword>
<feature type="compositionally biased region" description="Pro residues" evidence="10">
    <location>
        <begin position="213"/>
        <end position="223"/>
    </location>
</feature>
<keyword evidence="2" id="KW-0808">Transferase</keyword>
<dbReference type="Pfam" id="PF00078">
    <property type="entry name" value="RVT_1"/>
    <property type="match status" value="1"/>
</dbReference>
<dbReference type="GO" id="GO:0004519">
    <property type="term" value="F:endonuclease activity"/>
    <property type="evidence" value="ECO:0007669"/>
    <property type="project" value="UniProtKB-KW"/>
</dbReference>
<evidence type="ECO:0000256" key="3">
    <source>
        <dbReference type="ARBA" id="ARBA00022695"/>
    </source>
</evidence>
<reference evidence="14" key="2">
    <citation type="submission" date="2025-08" db="UniProtKB">
        <authorList>
            <consortium name="RefSeq"/>
        </authorList>
    </citation>
    <scope>IDENTIFICATION</scope>
    <source>
        <tissue evidence="14">Young leaves</tissue>
    </source>
</reference>
<gene>
    <name evidence="14" type="primary">LOC113859608</name>
</gene>
<dbReference type="KEGG" id="aprc:113859608"/>
<keyword evidence="4" id="KW-0540">Nuclease</keyword>
<keyword evidence="13" id="KW-1185">Reference proteome</keyword>
<evidence type="ECO:0000256" key="2">
    <source>
        <dbReference type="ARBA" id="ARBA00022679"/>
    </source>
</evidence>
<evidence type="ECO:0000256" key="7">
    <source>
        <dbReference type="ARBA" id="ARBA00022918"/>
    </source>
</evidence>
<keyword evidence="3" id="KW-0548">Nucleotidyltransferase</keyword>
<dbReference type="GeneID" id="113859608"/>
<keyword evidence="5" id="KW-0255">Endonuclease</keyword>
<feature type="domain" description="Reverse transcriptase/retrotransposon-derived protein RNase H-like" evidence="12">
    <location>
        <begin position="674"/>
        <end position="717"/>
    </location>
</feature>
<dbReference type="SUPFAM" id="SSF56672">
    <property type="entry name" value="DNA/RNA polymerases"/>
    <property type="match status" value="1"/>
</dbReference>
<dbReference type="InterPro" id="IPR041577">
    <property type="entry name" value="RT_RNaseH_2"/>
</dbReference>
<feature type="compositionally biased region" description="Low complexity" evidence="10">
    <location>
        <begin position="197"/>
        <end position="212"/>
    </location>
</feature>
<feature type="domain" description="Reverse transcriptase" evidence="11">
    <location>
        <begin position="519"/>
        <end position="599"/>
    </location>
</feature>
<dbReference type="OrthoDB" id="1933597at2759"/>
<dbReference type="AlphaFoldDB" id="A0A8B8KW59"/>
<dbReference type="FunFam" id="3.10.10.10:FF:000007">
    <property type="entry name" value="Retrovirus-related Pol polyprotein from transposon 17.6-like Protein"/>
    <property type="match status" value="1"/>
</dbReference>
<keyword evidence="1" id="KW-0645">Protease</keyword>
<dbReference type="Gene3D" id="3.10.10.10">
    <property type="entry name" value="HIV Type 1 Reverse Transcriptase, subunit A, domain 1"/>
    <property type="match status" value="1"/>
</dbReference>
<evidence type="ECO:0000259" key="11">
    <source>
        <dbReference type="Pfam" id="PF00078"/>
    </source>
</evidence>
<protein>
    <submittedName>
        <fullName evidence="14">Uncharacterized protein LOC113859608</fullName>
    </submittedName>
</protein>
<evidence type="ECO:0000259" key="12">
    <source>
        <dbReference type="Pfam" id="PF17919"/>
    </source>
</evidence>
<name>A0A8B8KW59_ABRPR</name>
<dbReference type="InterPro" id="IPR000477">
    <property type="entry name" value="RT_dom"/>
</dbReference>
<keyword evidence="9" id="KW-0175">Coiled coil</keyword>
<evidence type="ECO:0000256" key="5">
    <source>
        <dbReference type="ARBA" id="ARBA00022759"/>
    </source>
</evidence>
<dbReference type="Gene3D" id="3.30.70.270">
    <property type="match status" value="2"/>
</dbReference>
<dbReference type="Pfam" id="PF17919">
    <property type="entry name" value="RT_RNaseH_2"/>
    <property type="match status" value="1"/>
</dbReference>
<dbReference type="PANTHER" id="PTHR37984">
    <property type="entry name" value="PROTEIN CBG26694"/>
    <property type="match status" value="1"/>
</dbReference>
<evidence type="ECO:0000313" key="14">
    <source>
        <dbReference type="RefSeq" id="XP_027348137.1"/>
    </source>
</evidence>
<dbReference type="SUPFAM" id="SSF50630">
    <property type="entry name" value="Acid proteases"/>
    <property type="match status" value="1"/>
</dbReference>
<feature type="coiled-coil region" evidence="9">
    <location>
        <begin position="7"/>
        <end position="55"/>
    </location>
</feature>
<proteinExistence type="predicted"/>
<dbReference type="Proteomes" id="UP000694853">
    <property type="component" value="Unplaced"/>
</dbReference>
<feature type="region of interest" description="Disordered" evidence="10">
    <location>
        <begin position="190"/>
        <end position="227"/>
    </location>
</feature>
<dbReference type="InterPro" id="IPR021109">
    <property type="entry name" value="Peptidase_aspartic_dom_sf"/>
</dbReference>
<accession>A0A8B8KW59</accession>
<evidence type="ECO:0000256" key="10">
    <source>
        <dbReference type="SAM" id="MobiDB-lite"/>
    </source>
</evidence>
<evidence type="ECO:0000256" key="1">
    <source>
        <dbReference type="ARBA" id="ARBA00022670"/>
    </source>
</evidence>
<reference evidence="13" key="1">
    <citation type="journal article" date="2019" name="Toxins">
        <title>Detection of Abrin-Like and Prepropulchellin-Like Toxin Genes and Transcripts Using Whole Genome Sequencing and Full-Length Transcript Sequencing of Abrus precatorius.</title>
        <authorList>
            <person name="Hovde B.T."/>
            <person name="Daligault H.E."/>
            <person name="Hanschen E.R."/>
            <person name="Kunde Y.A."/>
            <person name="Johnson M.B."/>
            <person name="Starkenburg S.R."/>
            <person name="Johnson S.L."/>
        </authorList>
    </citation>
    <scope>NUCLEOTIDE SEQUENCE [LARGE SCALE GENOMIC DNA]</scope>
</reference>
<organism evidence="13 14">
    <name type="scientific">Abrus precatorius</name>
    <name type="common">Indian licorice</name>
    <name type="synonym">Glycine abrus</name>
    <dbReference type="NCBI Taxonomy" id="3816"/>
    <lineage>
        <taxon>Eukaryota</taxon>
        <taxon>Viridiplantae</taxon>
        <taxon>Streptophyta</taxon>
        <taxon>Embryophyta</taxon>
        <taxon>Tracheophyta</taxon>
        <taxon>Spermatophyta</taxon>
        <taxon>Magnoliopsida</taxon>
        <taxon>eudicotyledons</taxon>
        <taxon>Gunneridae</taxon>
        <taxon>Pentapetalae</taxon>
        <taxon>rosids</taxon>
        <taxon>fabids</taxon>
        <taxon>Fabales</taxon>
        <taxon>Fabaceae</taxon>
        <taxon>Papilionoideae</taxon>
        <taxon>50 kb inversion clade</taxon>
        <taxon>NPAAA clade</taxon>
        <taxon>indigoferoid/millettioid clade</taxon>
        <taxon>Abreae</taxon>
        <taxon>Abrus</taxon>
    </lineage>
</organism>
<dbReference type="InterPro" id="IPR050951">
    <property type="entry name" value="Retrovirus_Pol_polyprotein"/>
</dbReference>
<dbReference type="InterPro" id="IPR043502">
    <property type="entry name" value="DNA/RNA_pol_sf"/>
</dbReference>
<dbReference type="GO" id="GO:0008233">
    <property type="term" value="F:peptidase activity"/>
    <property type="evidence" value="ECO:0007669"/>
    <property type="project" value="UniProtKB-KW"/>
</dbReference>
<evidence type="ECO:0000256" key="4">
    <source>
        <dbReference type="ARBA" id="ARBA00022722"/>
    </source>
</evidence>
<keyword evidence="7" id="KW-0695">RNA-directed DNA polymerase</keyword>
<dbReference type="FunFam" id="3.30.70.270:FF:000020">
    <property type="entry name" value="Transposon Tf2-6 polyprotein-like Protein"/>
    <property type="match status" value="1"/>
</dbReference>
<evidence type="ECO:0000256" key="6">
    <source>
        <dbReference type="ARBA" id="ARBA00022801"/>
    </source>
</evidence>
<dbReference type="GO" id="GO:0003964">
    <property type="term" value="F:RNA-directed DNA polymerase activity"/>
    <property type="evidence" value="ECO:0007669"/>
    <property type="project" value="UniProtKB-KW"/>
</dbReference>
<dbReference type="PANTHER" id="PTHR37984:SF5">
    <property type="entry name" value="PROTEIN NYNRIN-LIKE"/>
    <property type="match status" value="1"/>
</dbReference>
<dbReference type="CDD" id="cd00303">
    <property type="entry name" value="retropepsin_like"/>
    <property type="match status" value="1"/>
</dbReference>
<dbReference type="Gene3D" id="2.40.70.10">
    <property type="entry name" value="Acid Proteases"/>
    <property type="match status" value="1"/>
</dbReference>
<dbReference type="InterPro" id="IPR043128">
    <property type="entry name" value="Rev_trsase/Diguanyl_cyclase"/>
</dbReference>
<dbReference type="Pfam" id="PF13650">
    <property type="entry name" value="Asp_protease_2"/>
    <property type="match status" value="1"/>
</dbReference>
<evidence type="ECO:0000256" key="8">
    <source>
        <dbReference type="ARBA" id="ARBA00023268"/>
    </source>
</evidence>
<dbReference type="GO" id="GO:0006508">
    <property type="term" value="P:proteolysis"/>
    <property type="evidence" value="ECO:0007669"/>
    <property type="project" value="UniProtKB-KW"/>
</dbReference>
<sequence length="743" mass="83045">MAENTRLKELQTDMKKAFDAIEAQDRKGIDLGLRMSQFESQMTGIQQTLEQLTLNLSSFSSDPSNGAINSEAEPKPSSLVPPLQMWHVKLDFPKFDVHFQGLVIPWFQMLQRMNQLPSWAALATAIESQFGPSSFDNARPKRFKLAQTSSISNYYNEFMLLANHIAQARLFNEQDTVGFSVSTPKTPFVRSNLNTAPSSSTKGPSSSSTPSPSVLPPLLPTPPVKLSHPVRRMSSAKQQLRQEKRLCFTCDKKYTWNHRCPNKQHLLFELEEDLPLPQPPDVSPDSEAALYHLSLNAFRGSPSRATLYFQGAISGKPVRVLLDGGSSDSFIQPRLVHSLHLPVQPLPHLKVMVGDGSFLQTEGYIPALSISISGHTITIPVYVLAVSGSEVVIGASWLATLGPHIADYSTGCIKIFSGVTDENPFPPNLPPDLLSVLHQFASVFHLPKGLPLAHPQDHAIPLQDGVTAVKVKPYRYPFAQKTEIERMVNDMLFQGTIAPNTSPFSVPVLLVKKHDVTIKDSFPIPTVDELLDELRGSVFFLKLDLRSRYHQILVRLEDRHKTAFRTHNGLYEWLVMPFGLTNALATFQAVMNDLFWPFLCKFVLVDYLGHLVSQHGVEMDPSKLSAVRDWPAPTTVTQLCAFLGLSGYYHRFIKQYAKIARLLTDLLQKDRFAWSSSAQTAFDSLKATLLEAPILALPDFSKPFVLETDASGQGIAVAKFRHYLLGHHFIIRTDQRSLRHLQE</sequence>
<keyword evidence="6" id="KW-0378">Hydrolase</keyword>
<evidence type="ECO:0000313" key="13">
    <source>
        <dbReference type="Proteomes" id="UP000694853"/>
    </source>
</evidence>
<dbReference type="CDD" id="cd01647">
    <property type="entry name" value="RT_LTR"/>
    <property type="match status" value="1"/>
</dbReference>